<dbReference type="InterPro" id="IPR000719">
    <property type="entry name" value="Prot_kinase_dom"/>
</dbReference>
<evidence type="ECO:0000259" key="6">
    <source>
        <dbReference type="PROSITE" id="PS50011"/>
    </source>
</evidence>
<keyword evidence="4" id="KW-0456">Lyase</keyword>
<dbReference type="GO" id="GO:0004383">
    <property type="term" value="F:guanylate cyclase activity"/>
    <property type="evidence" value="ECO:0007669"/>
    <property type="project" value="UniProtKB-EC"/>
</dbReference>
<reference evidence="7" key="2">
    <citation type="submission" date="2022-06" db="UniProtKB">
        <authorList>
            <consortium name="EnsemblMetazoa"/>
        </authorList>
    </citation>
    <scope>IDENTIFICATION</scope>
    <source>
        <strain evidence="7">DF5081</strain>
    </source>
</reference>
<dbReference type="InterPro" id="IPR050401">
    <property type="entry name" value="Cyclic_nucleotide_synthase"/>
</dbReference>
<dbReference type="GO" id="GO:0001653">
    <property type="term" value="F:peptide receptor activity"/>
    <property type="evidence" value="ECO:0007669"/>
    <property type="project" value="TreeGrafter"/>
</dbReference>
<dbReference type="GO" id="GO:0004016">
    <property type="term" value="F:adenylate cyclase activity"/>
    <property type="evidence" value="ECO:0007669"/>
    <property type="project" value="TreeGrafter"/>
</dbReference>
<dbReference type="EnsemblMetazoa" id="CJA31829.1">
    <property type="protein sequence ID" value="CJA31829.1"/>
    <property type="gene ID" value="WBGene00207676"/>
</dbReference>
<feature type="domain" description="Protein kinase" evidence="6">
    <location>
        <begin position="1"/>
        <end position="178"/>
    </location>
</feature>
<proteinExistence type="predicted"/>
<dbReference type="EC" id="4.6.1.2" evidence="2"/>
<reference evidence="8" key="1">
    <citation type="submission" date="2010-08" db="EMBL/GenBank/DDBJ databases">
        <authorList>
            <consortium name="Caenorhabditis japonica Sequencing Consortium"/>
            <person name="Wilson R.K."/>
        </authorList>
    </citation>
    <scope>NUCLEOTIDE SEQUENCE [LARGE SCALE GENOMIC DNA]</scope>
    <source>
        <strain evidence="8">DF5081</strain>
    </source>
</reference>
<dbReference type="PROSITE" id="PS50011">
    <property type="entry name" value="PROTEIN_KINASE_DOM"/>
    <property type="match status" value="1"/>
</dbReference>
<dbReference type="InterPro" id="IPR011009">
    <property type="entry name" value="Kinase-like_dom_sf"/>
</dbReference>
<dbReference type="GO" id="GO:0007168">
    <property type="term" value="P:receptor guanylyl cyclase signaling pathway"/>
    <property type="evidence" value="ECO:0007669"/>
    <property type="project" value="TreeGrafter"/>
</dbReference>
<dbReference type="Pfam" id="PF07714">
    <property type="entry name" value="PK_Tyr_Ser-Thr"/>
    <property type="match status" value="1"/>
</dbReference>
<evidence type="ECO:0000313" key="7">
    <source>
        <dbReference type="EnsemblMetazoa" id="CJA31829.1"/>
    </source>
</evidence>
<evidence type="ECO:0000256" key="4">
    <source>
        <dbReference type="ARBA" id="ARBA00023239"/>
    </source>
</evidence>
<keyword evidence="8" id="KW-1185">Reference proteome</keyword>
<evidence type="ECO:0000313" key="8">
    <source>
        <dbReference type="Proteomes" id="UP000005237"/>
    </source>
</evidence>
<evidence type="ECO:0000256" key="3">
    <source>
        <dbReference type="ARBA" id="ARBA00022741"/>
    </source>
</evidence>
<dbReference type="AlphaFoldDB" id="A0A8R1II43"/>
<accession>A0A8R1II43</accession>
<dbReference type="Proteomes" id="UP000005237">
    <property type="component" value="Unassembled WGS sequence"/>
</dbReference>
<evidence type="ECO:0000256" key="5">
    <source>
        <dbReference type="ARBA" id="ARBA00023293"/>
    </source>
</evidence>
<dbReference type="GO" id="GO:0004672">
    <property type="term" value="F:protein kinase activity"/>
    <property type="evidence" value="ECO:0007669"/>
    <property type="project" value="InterPro"/>
</dbReference>
<organism evidence="7 8">
    <name type="scientific">Caenorhabditis japonica</name>
    <dbReference type="NCBI Taxonomy" id="281687"/>
    <lineage>
        <taxon>Eukaryota</taxon>
        <taxon>Metazoa</taxon>
        <taxon>Ecdysozoa</taxon>
        <taxon>Nematoda</taxon>
        <taxon>Chromadorea</taxon>
        <taxon>Rhabditida</taxon>
        <taxon>Rhabditina</taxon>
        <taxon>Rhabditomorpha</taxon>
        <taxon>Rhabditoidea</taxon>
        <taxon>Rhabditidae</taxon>
        <taxon>Peloderinae</taxon>
        <taxon>Caenorhabditis</taxon>
    </lineage>
</organism>
<evidence type="ECO:0000256" key="1">
    <source>
        <dbReference type="ARBA" id="ARBA00001436"/>
    </source>
</evidence>
<dbReference type="Gene3D" id="1.10.510.10">
    <property type="entry name" value="Transferase(Phosphotransferase) domain 1"/>
    <property type="match status" value="1"/>
</dbReference>
<name>A0A8R1II43_CAEJA</name>
<comment type="catalytic activity">
    <reaction evidence="1">
        <text>GTP = 3',5'-cyclic GMP + diphosphate</text>
        <dbReference type="Rhea" id="RHEA:13665"/>
        <dbReference type="ChEBI" id="CHEBI:33019"/>
        <dbReference type="ChEBI" id="CHEBI:37565"/>
        <dbReference type="ChEBI" id="CHEBI:57746"/>
        <dbReference type="EC" id="4.6.1.2"/>
    </reaction>
</comment>
<dbReference type="GO" id="GO:0005524">
    <property type="term" value="F:ATP binding"/>
    <property type="evidence" value="ECO:0007669"/>
    <property type="project" value="InterPro"/>
</dbReference>
<keyword evidence="3" id="KW-0547">Nucleotide-binding</keyword>
<keyword evidence="5" id="KW-0141">cGMP biosynthesis</keyword>
<dbReference type="PANTHER" id="PTHR11920">
    <property type="entry name" value="GUANYLYL CYCLASE"/>
    <property type="match status" value="1"/>
</dbReference>
<protein>
    <recommendedName>
        <fullName evidence="2">guanylate cyclase</fullName>
        <ecNumber evidence="2">4.6.1.2</ecNumber>
    </recommendedName>
</protein>
<evidence type="ECO:0000256" key="2">
    <source>
        <dbReference type="ARBA" id="ARBA00012202"/>
    </source>
</evidence>
<dbReference type="GO" id="GO:0005886">
    <property type="term" value="C:plasma membrane"/>
    <property type="evidence" value="ECO:0007669"/>
    <property type="project" value="TreeGrafter"/>
</dbReference>
<sequence>MQRELERRDFSDKAAVLTSRRRAFNSYALVGTQRAELIAYKQIKKINFAEVTLDYLYNLKQLQHDNLAKFFGIQLNDMDNLTVLHALVERGTLEEFYADIDGFDMDETFKSAFMRDILKGLQYLHKSPVGYHGYLQASTCLIDINWVLKLTLYGVSNFICDNLDTKSIKSDEHAAPLC</sequence>
<dbReference type="SUPFAM" id="SSF56112">
    <property type="entry name" value="Protein kinase-like (PK-like)"/>
    <property type="match status" value="1"/>
</dbReference>
<dbReference type="PANTHER" id="PTHR11920:SF355">
    <property type="entry name" value="RECEPTOR-TYPE GUANYLATE CYCLASE GCY-10-RELATED"/>
    <property type="match status" value="1"/>
</dbReference>
<dbReference type="InterPro" id="IPR001245">
    <property type="entry name" value="Ser-Thr/Tyr_kinase_cat_dom"/>
</dbReference>